<accession>A0A182TVQ3</accession>
<dbReference type="Proteomes" id="UP000075902">
    <property type="component" value="Unassembled WGS sequence"/>
</dbReference>
<dbReference type="AlphaFoldDB" id="A0A182TVQ3"/>
<reference evidence="1" key="2">
    <citation type="submission" date="2020-05" db="UniProtKB">
        <authorList>
            <consortium name="EnsemblMetazoa"/>
        </authorList>
    </citation>
    <scope>IDENTIFICATION</scope>
    <source>
        <strain evidence="1">CM1001059</strain>
    </source>
</reference>
<keyword evidence="2" id="KW-1185">Reference proteome</keyword>
<sequence length="133" mass="14561">MGKWYTVATASVEPTAIGAVSSRYVPVALHWNVGPQALPALYMKLCIRSSRRYSLARWPDLSFSSWANIVMMTSLSHVYDLPTGVGNSSVPGGVDSFTSSPGRSMCSNSLLEDEYARSTLFTYQRSPPGVFEK</sequence>
<organism evidence="1 2">
    <name type="scientific">Anopheles melas</name>
    <dbReference type="NCBI Taxonomy" id="34690"/>
    <lineage>
        <taxon>Eukaryota</taxon>
        <taxon>Metazoa</taxon>
        <taxon>Ecdysozoa</taxon>
        <taxon>Arthropoda</taxon>
        <taxon>Hexapoda</taxon>
        <taxon>Insecta</taxon>
        <taxon>Pterygota</taxon>
        <taxon>Neoptera</taxon>
        <taxon>Endopterygota</taxon>
        <taxon>Diptera</taxon>
        <taxon>Nematocera</taxon>
        <taxon>Culicoidea</taxon>
        <taxon>Culicidae</taxon>
        <taxon>Anophelinae</taxon>
        <taxon>Anopheles</taxon>
    </lineage>
</organism>
<protein>
    <submittedName>
        <fullName evidence="1">Uncharacterized protein</fullName>
    </submittedName>
</protein>
<dbReference type="EnsemblMetazoa" id="AMEC009133-RA">
    <property type="protein sequence ID" value="AMEC009133-PA"/>
    <property type="gene ID" value="AMEC009133"/>
</dbReference>
<reference evidence="2" key="1">
    <citation type="submission" date="2014-01" db="EMBL/GenBank/DDBJ databases">
        <title>The Genome Sequence of Anopheles melas CM1001059_A (V2).</title>
        <authorList>
            <consortium name="The Broad Institute Genomics Platform"/>
            <person name="Neafsey D.E."/>
            <person name="Besansky N."/>
            <person name="Howell P."/>
            <person name="Walton C."/>
            <person name="Young S.K."/>
            <person name="Zeng Q."/>
            <person name="Gargeya S."/>
            <person name="Fitzgerald M."/>
            <person name="Haas B."/>
            <person name="Abouelleil A."/>
            <person name="Allen A.W."/>
            <person name="Alvarado L."/>
            <person name="Arachchi H.M."/>
            <person name="Berlin A.M."/>
            <person name="Chapman S.B."/>
            <person name="Gainer-Dewar J."/>
            <person name="Goldberg J."/>
            <person name="Griggs A."/>
            <person name="Gujja S."/>
            <person name="Hansen M."/>
            <person name="Howarth C."/>
            <person name="Imamovic A."/>
            <person name="Ireland A."/>
            <person name="Larimer J."/>
            <person name="McCowan C."/>
            <person name="Murphy C."/>
            <person name="Pearson M."/>
            <person name="Poon T.W."/>
            <person name="Priest M."/>
            <person name="Roberts A."/>
            <person name="Saif S."/>
            <person name="Shea T."/>
            <person name="Sisk P."/>
            <person name="Sykes S."/>
            <person name="Wortman J."/>
            <person name="Nusbaum C."/>
            <person name="Birren B."/>
        </authorList>
    </citation>
    <scope>NUCLEOTIDE SEQUENCE [LARGE SCALE GENOMIC DNA]</scope>
    <source>
        <strain evidence="2">CM1001059</strain>
    </source>
</reference>
<evidence type="ECO:0000313" key="2">
    <source>
        <dbReference type="Proteomes" id="UP000075902"/>
    </source>
</evidence>
<name>A0A182TVQ3_9DIPT</name>
<dbReference type="VEuPathDB" id="VectorBase:AMEC009133"/>
<evidence type="ECO:0000313" key="1">
    <source>
        <dbReference type="EnsemblMetazoa" id="AMEC009133-PA"/>
    </source>
</evidence>
<proteinExistence type="predicted"/>